<dbReference type="EMBL" id="UXSR01000565">
    <property type="protein sequence ID" value="VDD76944.1"/>
    <property type="molecule type" value="Genomic_DNA"/>
</dbReference>
<reference evidence="1 2" key="1">
    <citation type="submission" date="2018-10" db="EMBL/GenBank/DDBJ databases">
        <authorList>
            <consortium name="Pathogen Informatics"/>
        </authorList>
    </citation>
    <scope>NUCLEOTIDE SEQUENCE [LARGE SCALE GENOMIC DNA]</scope>
</reference>
<name>A0A0R3U7X6_MESCO</name>
<dbReference type="AlphaFoldDB" id="A0A0R3U7X6"/>
<protein>
    <submittedName>
        <fullName evidence="1">Uncharacterized protein</fullName>
    </submittedName>
</protein>
<accession>A0A0R3U7X6</accession>
<dbReference type="Proteomes" id="UP000267029">
    <property type="component" value="Unassembled WGS sequence"/>
</dbReference>
<evidence type="ECO:0000313" key="1">
    <source>
        <dbReference type="EMBL" id="VDD76944.1"/>
    </source>
</evidence>
<organism evidence="1 2">
    <name type="scientific">Mesocestoides corti</name>
    <name type="common">Flatworm</name>
    <dbReference type="NCBI Taxonomy" id="53468"/>
    <lineage>
        <taxon>Eukaryota</taxon>
        <taxon>Metazoa</taxon>
        <taxon>Spiralia</taxon>
        <taxon>Lophotrochozoa</taxon>
        <taxon>Platyhelminthes</taxon>
        <taxon>Cestoda</taxon>
        <taxon>Eucestoda</taxon>
        <taxon>Cyclophyllidea</taxon>
        <taxon>Mesocestoididae</taxon>
        <taxon>Mesocestoides</taxon>
    </lineage>
</organism>
<evidence type="ECO:0000313" key="2">
    <source>
        <dbReference type="Proteomes" id="UP000267029"/>
    </source>
</evidence>
<keyword evidence="2" id="KW-1185">Reference proteome</keyword>
<proteinExistence type="predicted"/>
<gene>
    <name evidence="1" type="ORF">MCOS_LOCUS2947</name>
</gene>
<sequence>MDIGGVWNCTQRFENNVERRCDNSTEESNDTNSIVRYPGGDYVVSWLQALAPGHVRSYTCARRLSPIDVYGPNFRGVEDADYAPRISGTTLLEVSQTLHFATEADNCTQEAQLQITEFIELNWSEFYSSSRTLEIDNHAPRSEHHIDTSINGNNLSAYVHQLFFKLYLTNQMFP</sequence>